<evidence type="ECO:0000313" key="2">
    <source>
        <dbReference type="Proteomes" id="UP000004713"/>
    </source>
</evidence>
<name>B0NQR6_BACSE</name>
<reference evidence="1 2" key="2">
    <citation type="submission" date="2007-11" db="EMBL/GenBank/DDBJ databases">
        <authorList>
            <person name="Fulton L."/>
            <person name="Clifton S."/>
            <person name="Fulton B."/>
            <person name="Xu J."/>
            <person name="Minx P."/>
            <person name="Pepin K.H."/>
            <person name="Johnson M."/>
            <person name="Thiruvilangam P."/>
            <person name="Bhonagiri V."/>
            <person name="Nash W.E."/>
            <person name="Mardis E.R."/>
            <person name="Wilson R.K."/>
        </authorList>
    </citation>
    <scope>NUCLEOTIDE SEQUENCE [LARGE SCALE GENOMIC DNA]</scope>
    <source>
        <strain evidence="1 2">ATCC 43183</strain>
    </source>
</reference>
<comment type="caution">
    <text evidence="1">The sequence shown here is derived from an EMBL/GenBank/DDBJ whole genome shotgun (WGS) entry which is preliminary data.</text>
</comment>
<dbReference type="AlphaFoldDB" id="B0NQR6"/>
<dbReference type="HOGENOM" id="CLU_3305054_0_0_10"/>
<protein>
    <submittedName>
        <fullName evidence="1">Uncharacterized protein</fullName>
    </submittedName>
</protein>
<gene>
    <name evidence="1" type="ORF">BACSTE_01716</name>
</gene>
<reference evidence="1 2" key="1">
    <citation type="submission" date="2007-11" db="EMBL/GenBank/DDBJ databases">
        <title>Draft genome sequence of Bacteroides stercoris(ATCC 43183).</title>
        <authorList>
            <person name="Sudarsanam P."/>
            <person name="Ley R."/>
            <person name="Guruge J."/>
            <person name="Turnbaugh P.J."/>
            <person name="Mahowald M."/>
            <person name="Liep D."/>
            <person name="Gordon J."/>
        </authorList>
    </citation>
    <scope>NUCLEOTIDE SEQUENCE [LARGE SCALE GENOMIC DNA]</scope>
    <source>
        <strain evidence="1 2">ATCC 43183</strain>
    </source>
</reference>
<organism evidence="1 2">
    <name type="scientific">Bacteroides stercoris ATCC 43183</name>
    <dbReference type="NCBI Taxonomy" id="449673"/>
    <lineage>
        <taxon>Bacteria</taxon>
        <taxon>Pseudomonadati</taxon>
        <taxon>Bacteroidota</taxon>
        <taxon>Bacteroidia</taxon>
        <taxon>Bacteroidales</taxon>
        <taxon>Bacteroidaceae</taxon>
        <taxon>Bacteroides</taxon>
    </lineage>
</organism>
<sequence>MSKLKFAYDFLGTELHRIHGNTNYTVNTDFLYSFFVKSV</sequence>
<proteinExistence type="predicted"/>
<evidence type="ECO:0000313" key="1">
    <source>
        <dbReference type="EMBL" id="EDS15215.1"/>
    </source>
</evidence>
<accession>B0NQR6</accession>
<dbReference type="Proteomes" id="UP000004713">
    <property type="component" value="Unassembled WGS sequence"/>
</dbReference>
<dbReference type="EMBL" id="ABFZ02000019">
    <property type="protein sequence ID" value="EDS15215.1"/>
    <property type="molecule type" value="Genomic_DNA"/>
</dbReference>